<name>A0A645AIC2_9ZZZZ</name>
<comment type="caution">
    <text evidence="2">The sequence shown here is derived from an EMBL/GenBank/DDBJ whole genome shotgun (WGS) entry which is preliminary data.</text>
</comment>
<feature type="compositionally biased region" description="Basic and acidic residues" evidence="1">
    <location>
        <begin position="28"/>
        <end position="37"/>
    </location>
</feature>
<dbReference type="EMBL" id="VSSQ01014111">
    <property type="protein sequence ID" value="MPM52972.1"/>
    <property type="molecule type" value="Genomic_DNA"/>
</dbReference>
<organism evidence="2">
    <name type="scientific">bioreactor metagenome</name>
    <dbReference type="NCBI Taxonomy" id="1076179"/>
    <lineage>
        <taxon>unclassified sequences</taxon>
        <taxon>metagenomes</taxon>
        <taxon>ecological metagenomes</taxon>
    </lineage>
</organism>
<accession>A0A645AIC2</accession>
<feature type="compositionally biased region" description="Basic residues" evidence="1">
    <location>
        <begin position="38"/>
        <end position="47"/>
    </location>
</feature>
<gene>
    <name evidence="2" type="ORF">SDC9_99736</name>
</gene>
<evidence type="ECO:0000313" key="2">
    <source>
        <dbReference type="EMBL" id="MPM52972.1"/>
    </source>
</evidence>
<sequence length="72" mass="8267">MRKHCHQGQGASQRQLDGKQRASAAKVEQSRQGDKQSHRNRIGRQRQRLRILRFFEGNGSRLVDAMGQGVRI</sequence>
<protein>
    <submittedName>
        <fullName evidence="2">Uncharacterized protein</fullName>
    </submittedName>
</protein>
<feature type="region of interest" description="Disordered" evidence="1">
    <location>
        <begin position="1"/>
        <end position="47"/>
    </location>
</feature>
<reference evidence="2" key="1">
    <citation type="submission" date="2019-08" db="EMBL/GenBank/DDBJ databases">
        <authorList>
            <person name="Kucharzyk K."/>
            <person name="Murdoch R.W."/>
            <person name="Higgins S."/>
            <person name="Loffler F."/>
        </authorList>
    </citation>
    <scope>NUCLEOTIDE SEQUENCE</scope>
</reference>
<proteinExistence type="predicted"/>
<evidence type="ECO:0000256" key="1">
    <source>
        <dbReference type="SAM" id="MobiDB-lite"/>
    </source>
</evidence>
<dbReference type="AlphaFoldDB" id="A0A645AIC2"/>